<keyword evidence="5" id="KW-0964">Secreted</keyword>
<dbReference type="GO" id="GO:0006154">
    <property type="term" value="P:adenosine catabolic process"/>
    <property type="evidence" value="ECO:0007669"/>
    <property type="project" value="InterPro"/>
</dbReference>
<dbReference type="GO" id="GO:0046872">
    <property type="term" value="F:metal ion binding"/>
    <property type="evidence" value="ECO:0007669"/>
    <property type="project" value="UniProtKB-KW"/>
</dbReference>
<organism evidence="11 12">
    <name type="scientific">Mycena belliarum</name>
    <dbReference type="NCBI Taxonomy" id="1033014"/>
    <lineage>
        <taxon>Eukaryota</taxon>
        <taxon>Fungi</taxon>
        <taxon>Dikarya</taxon>
        <taxon>Basidiomycota</taxon>
        <taxon>Agaricomycotina</taxon>
        <taxon>Agaricomycetes</taxon>
        <taxon>Agaricomycetidae</taxon>
        <taxon>Agaricales</taxon>
        <taxon>Marasmiineae</taxon>
        <taxon>Mycenaceae</taxon>
        <taxon>Mycena</taxon>
    </lineage>
</organism>
<gene>
    <name evidence="11" type="ORF">B0H15DRAFT_887607</name>
</gene>
<comment type="caution">
    <text evidence="11">The sequence shown here is derived from an EMBL/GenBank/DDBJ whole genome shotgun (WGS) entry which is preliminary data.</text>
</comment>
<dbReference type="Proteomes" id="UP001222325">
    <property type="component" value="Unassembled WGS sequence"/>
</dbReference>
<keyword evidence="8" id="KW-0378">Hydrolase</keyword>
<dbReference type="SUPFAM" id="SSF51556">
    <property type="entry name" value="Metallo-dependent hydrolases"/>
    <property type="match status" value="1"/>
</dbReference>
<dbReference type="Gene3D" id="3.20.20.140">
    <property type="entry name" value="Metal-dependent hydrolases"/>
    <property type="match status" value="1"/>
</dbReference>
<evidence type="ECO:0000313" key="11">
    <source>
        <dbReference type="EMBL" id="KAJ7085837.1"/>
    </source>
</evidence>
<accession>A0AAD6U2F0</accession>
<dbReference type="GO" id="GO:0005615">
    <property type="term" value="C:extracellular space"/>
    <property type="evidence" value="ECO:0007669"/>
    <property type="project" value="InterPro"/>
</dbReference>
<dbReference type="EC" id="3.5.4.4" evidence="4"/>
<dbReference type="PANTHER" id="PTHR11409:SF39">
    <property type="entry name" value="ADENOSINE DEAMINASE 2"/>
    <property type="match status" value="1"/>
</dbReference>
<dbReference type="PANTHER" id="PTHR11409">
    <property type="entry name" value="ADENOSINE DEAMINASE"/>
    <property type="match status" value="1"/>
</dbReference>
<dbReference type="FunFam" id="3.20.20.140:FF:000017">
    <property type="entry name" value="Adenosine deaminase 2"/>
    <property type="match status" value="1"/>
</dbReference>
<reference evidence="11" key="1">
    <citation type="submission" date="2023-03" db="EMBL/GenBank/DDBJ databases">
        <title>Massive genome expansion in bonnet fungi (Mycena s.s.) driven by repeated elements and novel gene families across ecological guilds.</title>
        <authorList>
            <consortium name="Lawrence Berkeley National Laboratory"/>
            <person name="Harder C.B."/>
            <person name="Miyauchi S."/>
            <person name="Viragh M."/>
            <person name="Kuo A."/>
            <person name="Thoen E."/>
            <person name="Andreopoulos B."/>
            <person name="Lu D."/>
            <person name="Skrede I."/>
            <person name="Drula E."/>
            <person name="Henrissat B."/>
            <person name="Morin E."/>
            <person name="Kohler A."/>
            <person name="Barry K."/>
            <person name="LaButti K."/>
            <person name="Morin E."/>
            <person name="Salamov A."/>
            <person name="Lipzen A."/>
            <person name="Mereny Z."/>
            <person name="Hegedus B."/>
            <person name="Baldrian P."/>
            <person name="Stursova M."/>
            <person name="Weitz H."/>
            <person name="Taylor A."/>
            <person name="Grigoriev I.V."/>
            <person name="Nagy L.G."/>
            <person name="Martin F."/>
            <person name="Kauserud H."/>
        </authorList>
    </citation>
    <scope>NUCLEOTIDE SEQUENCE</scope>
    <source>
        <strain evidence="11">CBHHK173m</strain>
    </source>
</reference>
<dbReference type="InterPro" id="IPR001365">
    <property type="entry name" value="A_deaminase_dom"/>
</dbReference>
<evidence type="ECO:0000256" key="8">
    <source>
        <dbReference type="ARBA" id="ARBA00022801"/>
    </source>
</evidence>
<dbReference type="AlphaFoldDB" id="A0AAD6U2F0"/>
<evidence type="ECO:0000259" key="10">
    <source>
        <dbReference type="Pfam" id="PF00962"/>
    </source>
</evidence>
<dbReference type="EMBL" id="JARJCN010000033">
    <property type="protein sequence ID" value="KAJ7085837.1"/>
    <property type="molecule type" value="Genomic_DNA"/>
</dbReference>
<comment type="similarity">
    <text evidence="3">Belongs to the metallo-dependent hydrolases superfamily. Adenosine and AMP deaminases family. ADGF subfamily.</text>
</comment>
<keyword evidence="7" id="KW-0732">Signal</keyword>
<evidence type="ECO:0000256" key="7">
    <source>
        <dbReference type="ARBA" id="ARBA00022729"/>
    </source>
</evidence>
<dbReference type="NCBIfam" id="TIGR01431">
    <property type="entry name" value="adm_rel"/>
    <property type="match status" value="1"/>
</dbReference>
<evidence type="ECO:0000256" key="6">
    <source>
        <dbReference type="ARBA" id="ARBA00022723"/>
    </source>
</evidence>
<name>A0AAD6U2F0_9AGAR</name>
<comment type="subcellular location">
    <subcellularLocation>
        <location evidence="2">Secreted</location>
    </subcellularLocation>
</comment>
<keyword evidence="6" id="KW-0479">Metal-binding</keyword>
<feature type="domain" description="Adenosine deaminase" evidence="10">
    <location>
        <begin position="215"/>
        <end position="516"/>
    </location>
</feature>
<sequence>MPFKDFAQYKDRRSALIESDRTLRPDHSTAVSAAEAKADKMVRELRALEATTIWAAEHAGVPHPFPGMEFLTGRDIIMKTKLFDLLVKMPKGGLLHAHLDATVNAEFLLKLALQQPALHIRATESVSVLNMSKILPEFKALPQEMFNESDTALTDSSYSSNTWVSLQKARESFDPDLGGPQGFDKWVIGAMTINPSEGKSYRSKDRTYQTHNTVNKIWEKFTSTFMVSTGLIRFEPVWRQYIHEFFRSSVEDGVSYVEVRINFYPKYMFGQDGKEDIPHREWLQIFDDTLNQFKAELKRSGRDDEFVGARIIYTTLRFIEAEELEWFCEDCIDLKQQFPHLIAGFDLVGPENTLKPLIYYAEGLLHFRERQKELGLDIPFIFHAGETLGDGTEADVNLYDAILLGTLRIGHGFSLVKHPKLMEICREKQILIEVCPISNEILRLTSSMLMHPLPILINNGLPVALCSDDPAMFGNMGLTFDFYQVLVASEITGLIALRELARDSLKHSTLEPPEKSLAITKWEKRWEKFIDAIINS</sequence>
<evidence type="ECO:0000256" key="3">
    <source>
        <dbReference type="ARBA" id="ARBA00006083"/>
    </source>
</evidence>
<dbReference type="GO" id="GO:0004000">
    <property type="term" value="F:adenosine deaminase activity"/>
    <property type="evidence" value="ECO:0007669"/>
    <property type="project" value="InterPro"/>
</dbReference>
<dbReference type="GO" id="GO:0046103">
    <property type="term" value="P:inosine biosynthetic process"/>
    <property type="evidence" value="ECO:0007669"/>
    <property type="project" value="TreeGrafter"/>
</dbReference>
<dbReference type="InterPro" id="IPR006331">
    <property type="entry name" value="ADGF"/>
</dbReference>
<protein>
    <recommendedName>
        <fullName evidence="4">adenosine deaminase</fullName>
        <ecNumber evidence="4">3.5.4.4</ecNumber>
    </recommendedName>
</protein>
<evidence type="ECO:0000256" key="1">
    <source>
        <dbReference type="ARBA" id="ARBA00001947"/>
    </source>
</evidence>
<evidence type="ECO:0000256" key="5">
    <source>
        <dbReference type="ARBA" id="ARBA00022525"/>
    </source>
</evidence>
<comment type="catalytic activity">
    <reaction evidence="9">
        <text>adenosine + H2O + H(+) = inosine + NH4(+)</text>
        <dbReference type="Rhea" id="RHEA:24408"/>
        <dbReference type="ChEBI" id="CHEBI:15377"/>
        <dbReference type="ChEBI" id="CHEBI:15378"/>
        <dbReference type="ChEBI" id="CHEBI:16335"/>
        <dbReference type="ChEBI" id="CHEBI:17596"/>
        <dbReference type="ChEBI" id="CHEBI:28938"/>
        <dbReference type="EC" id="3.5.4.4"/>
    </reaction>
</comment>
<dbReference type="Pfam" id="PF00962">
    <property type="entry name" value="A_deaminase"/>
    <property type="match status" value="1"/>
</dbReference>
<proteinExistence type="inferred from homology"/>
<keyword evidence="12" id="KW-1185">Reference proteome</keyword>
<dbReference type="InterPro" id="IPR006330">
    <property type="entry name" value="Ado/ade_deaminase"/>
</dbReference>
<dbReference type="InterPro" id="IPR032466">
    <property type="entry name" value="Metal_Hydrolase"/>
</dbReference>
<evidence type="ECO:0000256" key="4">
    <source>
        <dbReference type="ARBA" id="ARBA00012784"/>
    </source>
</evidence>
<comment type="cofactor">
    <cofactor evidence="1">
        <name>Zn(2+)</name>
        <dbReference type="ChEBI" id="CHEBI:29105"/>
    </cofactor>
</comment>
<evidence type="ECO:0000256" key="9">
    <source>
        <dbReference type="ARBA" id="ARBA00047764"/>
    </source>
</evidence>
<evidence type="ECO:0000313" key="12">
    <source>
        <dbReference type="Proteomes" id="UP001222325"/>
    </source>
</evidence>
<evidence type="ECO:0000256" key="2">
    <source>
        <dbReference type="ARBA" id="ARBA00004613"/>
    </source>
</evidence>